<dbReference type="EMBL" id="QYUN01000002">
    <property type="protein sequence ID" value="RJG07582.1"/>
    <property type="molecule type" value="Genomic_DNA"/>
</dbReference>
<comment type="caution">
    <text evidence="2">The sequence shown here is derived from an EMBL/GenBank/DDBJ whole genome shotgun (WGS) entry which is preliminary data.</text>
</comment>
<feature type="region of interest" description="Disordered" evidence="1">
    <location>
        <begin position="270"/>
        <end position="301"/>
    </location>
</feature>
<dbReference type="AlphaFoldDB" id="A0A418X539"/>
<evidence type="ECO:0000313" key="2">
    <source>
        <dbReference type="EMBL" id="RJG07582.1"/>
    </source>
</evidence>
<protein>
    <submittedName>
        <fullName evidence="2">Uncharacterized protein</fullName>
    </submittedName>
</protein>
<feature type="region of interest" description="Disordered" evidence="1">
    <location>
        <begin position="131"/>
        <end position="150"/>
    </location>
</feature>
<feature type="compositionally biased region" description="Polar residues" evidence="1">
    <location>
        <begin position="131"/>
        <end position="141"/>
    </location>
</feature>
<evidence type="ECO:0000313" key="3">
    <source>
        <dbReference type="Proteomes" id="UP000285190"/>
    </source>
</evidence>
<name>A0A418X539_9BURK</name>
<keyword evidence="3" id="KW-1185">Reference proteome</keyword>
<feature type="region of interest" description="Disordered" evidence="1">
    <location>
        <begin position="1"/>
        <end position="28"/>
    </location>
</feature>
<dbReference type="Proteomes" id="UP000285190">
    <property type="component" value="Unassembled WGS sequence"/>
</dbReference>
<feature type="compositionally biased region" description="Low complexity" evidence="1">
    <location>
        <begin position="280"/>
        <end position="293"/>
    </location>
</feature>
<feature type="compositionally biased region" description="Polar residues" evidence="1">
    <location>
        <begin position="168"/>
        <end position="177"/>
    </location>
</feature>
<feature type="region of interest" description="Disordered" evidence="1">
    <location>
        <begin position="168"/>
        <end position="188"/>
    </location>
</feature>
<proteinExistence type="predicted"/>
<organism evidence="2 3">
    <name type="scientific">Noviherbaspirillum cavernae</name>
    <dbReference type="NCBI Taxonomy" id="2320862"/>
    <lineage>
        <taxon>Bacteria</taxon>
        <taxon>Pseudomonadati</taxon>
        <taxon>Pseudomonadota</taxon>
        <taxon>Betaproteobacteria</taxon>
        <taxon>Burkholderiales</taxon>
        <taxon>Oxalobacteraceae</taxon>
        <taxon>Noviherbaspirillum</taxon>
    </lineage>
</organism>
<gene>
    <name evidence="2" type="ORF">D3870_17690</name>
</gene>
<sequence length="301" mass="33248">MDIDSDEEGKQESNNAGKRSSLRLHQQKLVRDARLTQARKELGVMPLDHSNNDVSEYFTIPLSPGVNGVGYTAEEAHKRIKEKLEDSARTETSLDAFKEESGDATDKAGKWKLPLMAFALREEAASLTGKNATDPITSTYSKHNDDPNDSRREYHTYTEYTENIVTLPRNASHTPNPHSRDPSENTGVPITDLNGKPVRYEKAHQAAFQFTGQAGGTVWVPTQGNQAVDSRLERFIKAGKAGGFIYRYDTANESSLYAVRRNADDGWELRQASYKRRQQSLGTSSSGPTSASTNDGSSGMD</sequence>
<accession>A0A418X539</accession>
<reference evidence="2 3" key="1">
    <citation type="submission" date="2018-09" db="EMBL/GenBank/DDBJ databases">
        <authorList>
            <person name="Zhu H."/>
        </authorList>
    </citation>
    <scope>NUCLEOTIDE SEQUENCE [LARGE SCALE GENOMIC DNA]</scope>
    <source>
        <strain evidence="2 3">K2R10-39</strain>
    </source>
</reference>
<evidence type="ECO:0000256" key="1">
    <source>
        <dbReference type="SAM" id="MobiDB-lite"/>
    </source>
</evidence>